<dbReference type="EMBL" id="WVTA01000002">
    <property type="protein sequence ID" value="KAK3216081.1"/>
    <property type="molecule type" value="Genomic_DNA"/>
</dbReference>
<proteinExistence type="predicted"/>
<dbReference type="GO" id="GO:0016887">
    <property type="term" value="F:ATP hydrolysis activity"/>
    <property type="evidence" value="ECO:0007669"/>
    <property type="project" value="InterPro"/>
</dbReference>
<accession>A0AAN6RM17</accession>
<dbReference type="PANTHER" id="PTHR46411:SF3">
    <property type="entry name" value="AAA+ ATPASE DOMAIN-CONTAINING PROTEIN"/>
    <property type="match status" value="1"/>
</dbReference>
<dbReference type="PANTHER" id="PTHR46411">
    <property type="entry name" value="FAMILY ATPASE, PUTATIVE-RELATED"/>
    <property type="match status" value="1"/>
</dbReference>
<evidence type="ECO:0000313" key="4">
    <source>
        <dbReference type="Proteomes" id="UP001280581"/>
    </source>
</evidence>
<feature type="domain" description="AAA+ ATPase" evidence="2">
    <location>
        <begin position="483"/>
        <end position="608"/>
    </location>
</feature>
<dbReference type="InterPro" id="IPR027417">
    <property type="entry name" value="P-loop_NTPase"/>
</dbReference>
<dbReference type="InterPro" id="IPR003593">
    <property type="entry name" value="AAA+_ATPase"/>
</dbReference>
<feature type="region of interest" description="Disordered" evidence="1">
    <location>
        <begin position="26"/>
        <end position="107"/>
    </location>
</feature>
<feature type="compositionally biased region" description="Low complexity" evidence="1">
    <location>
        <begin position="29"/>
        <end position="49"/>
    </location>
</feature>
<organism evidence="3 4">
    <name type="scientific">Pseudopithomyces chartarum</name>
    <dbReference type="NCBI Taxonomy" id="1892770"/>
    <lineage>
        <taxon>Eukaryota</taxon>
        <taxon>Fungi</taxon>
        <taxon>Dikarya</taxon>
        <taxon>Ascomycota</taxon>
        <taxon>Pezizomycotina</taxon>
        <taxon>Dothideomycetes</taxon>
        <taxon>Pleosporomycetidae</taxon>
        <taxon>Pleosporales</taxon>
        <taxon>Massarineae</taxon>
        <taxon>Didymosphaeriaceae</taxon>
        <taxon>Pseudopithomyces</taxon>
    </lineage>
</organism>
<reference evidence="3 4" key="1">
    <citation type="submission" date="2021-02" db="EMBL/GenBank/DDBJ databases">
        <title>Genome assembly of Pseudopithomyces chartarum.</title>
        <authorList>
            <person name="Jauregui R."/>
            <person name="Singh J."/>
            <person name="Voisey C."/>
        </authorList>
    </citation>
    <scope>NUCLEOTIDE SEQUENCE [LARGE SCALE GENOMIC DNA]</scope>
    <source>
        <strain evidence="3 4">AGR01</strain>
    </source>
</reference>
<feature type="compositionally biased region" description="Basic and acidic residues" evidence="1">
    <location>
        <begin position="51"/>
        <end position="68"/>
    </location>
</feature>
<name>A0AAN6RM17_9PLEO</name>
<evidence type="ECO:0000259" key="2">
    <source>
        <dbReference type="SMART" id="SM00382"/>
    </source>
</evidence>
<dbReference type="CDD" id="cd19481">
    <property type="entry name" value="RecA-like_protease"/>
    <property type="match status" value="1"/>
</dbReference>
<evidence type="ECO:0000313" key="3">
    <source>
        <dbReference type="EMBL" id="KAK3216081.1"/>
    </source>
</evidence>
<gene>
    <name evidence="3" type="ORF">GRF29_8g2066785</name>
</gene>
<dbReference type="InterPro" id="IPR003959">
    <property type="entry name" value="ATPase_AAA_core"/>
</dbReference>
<dbReference type="GO" id="GO:0005524">
    <property type="term" value="F:ATP binding"/>
    <property type="evidence" value="ECO:0007669"/>
    <property type="project" value="InterPro"/>
</dbReference>
<dbReference type="AlphaFoldDB" id="A0AAN6RM17"/>
<dbReference type="Gene3D" id="3.40.50.300">
    <property type="entry name" value="P-loop containing nucleotide triphosphate hydrolases"/>
    <property type="match status" value="1"/>
</dbReference>
<comment type="caution">
    <text evidence="3">The sequence shown here is derived from an EMBL/GenBank/DDBJ whole genome shotgun (WGS) entry which is preliminary data.</text>
</comment>
<dbReference type="Pfam" id="PF22942">
    <property type="entry name" value="DUF7025"/>
    <property type="match status" value="1"/>
</dbReference>
<sequence>MQVQHHRNPPGLEALANHLGYTFVKKDTSSTASSTVDVSSENPESSEPNTTEEKEKEDDKTEQPKDDVVPGSLTSSAKIYRNSAEDSWTAKIPEDTEPAEGKDTIGHAVVLRQQKSKDSRKGYEIHSIVIQSPSLKAALGEILNDYPGVFCNLNRLVFKAPFAPFIHRWGALLEYLEKDDLDSVTKDHMILLRDILQEELADTIKALRDYVKNGVVTYEHAWAIFQPGAVILSSSGIGEQVALRLKSASYEKTDQDGNFLGLKCQCVNWNGRTFGWSEEFVKLGEFEGIQQINGLSVLPLAFHPKKEQLKQMLTERGKRFAALSGYHYRSYDGPAIERTQDGNIIVHNKGRIIIDTDSFAKQPYQCKVFTVPLNSKVKANVTASEDDDEDGDDQDLDPYWYPQKNSLTDYQHMLCTPILRGYSLKTKKWLSFFINHVQPIKWNTESFERLVLPAAQKKLILALSKTQAATVNDFDDIVVGKGKGMILLLSGPPGVGKTLTAEAVSENMKVPLYMMSAGDLGSRPDDVEYNLSNILDIVAKWKAILLIDECDVFLEERTSHDMDRNRLVSIFLRLLEYYQGTLFLTTNRVENIDSAFQSRIHVHIKYADLTIKSRRQVWADFVGQVPSQFTASELDELAQVALNGRQIKNLVKTAQLLALEDEKTLNKKHIDMVLSIEKGFTEE</sequence>
<dbReference type="Pfam" id="PF00004">
    <property type="entry name" value="AAA"/>
    <property type="match status" value="1"/>
</dbReference>
<dbReference type="Proteomes" id="UP001280581">
    <property type="component" value="Unassembled WGS sequence"/>
</dbReference>
<protein>
    <recommendedName>
        <fullName evidence="2">AAA+ ATPase domain-containing protein</fullName>
    </recommendedName>
</protein>
<dbReference type="InterPro" id="IPR054289">
    <property type="entry name" value="DUF7025"/>
</dbReference>
<dbReference type="SMART" id="SM00382">
    <property type="entry name" value="AAA"/>
    <property type="match status" value="1"/>
</dbReference>
<keyword evidence="4" id="KW-1185">Reference proteome</keyword>
<evidence type="ECO:0000256" key="1">
    <source>
        <dbReference type="SAM" id="MobiDB-lite"/>
    </source>
</evidence>
<dbReference type="SUPFAM" id="SSF52540">
    <property type="entry name" value="P-loop containing nucleoside triphosphate hydrolases"/>
    <property type="match status" value="1"/>
</dbReference>